<feature type="transmembrane region" description="Helical" evidence="1">
    <location>
        <begin position="12"/>
        <end position="34"/>
    </location>
</feature>
<feature type="transmembrane region" description="Helical" evidence="1">
    <location>
        <begin position="54"/>
        <end position="72"/>
    </location>
</feature>
<feature type="transmembrane region" description="Helical" evidence="1">
    <location>
        <begin position="81"/>
        <end position="112"/>
    </location>
</feature>
<dbReference type="Proteomes" id="UP000179324">
    <property type="component" value="Unassembled WGS sequence"/>
</dbReference>
<reference evidence="2 3" key="1">
    <citation type="journal article" date="2016" name="Nat. Commun.">
        <title>Thousands of microbial genomes shed light on interconnected biogeochemical processes in an aquifer system.</title>
        <authorList>
            <person name="Anantharaman K."/>
            <person name="Brown C.T."/>
            <person name="Hug L.A."/>
            <person name="Sharon I."/>
            <person name="Castelle C.J."/>
            <person name="Probst A.J."/>
            <person name="Thomas B.C."/>
            <person name="Singh A."/>
            <person name="Wilkins M.J."/>
            <person name="Karaoz U."/>
            <person name="Brodie E.L."/>
            <person name="Williams K.H."/>
            <person name="Hubbard S.S."/>
            <person name="Banfield J.F."/>
        </authorList>
    </citation>
    <scope>NUCLEOTIDE SEQUENCE [LARGE SCALE GENOMIC DNA]</scope>
</reference>
<evidence type="ECO:0000313" key="2">
    <source>
        <dbReference type="EMBL" id="OGG37985.1"/>
    </source>
</evidence>
<dbReference type="EMBL" id="MFKI01000038">
    <property type="protein sequence ID" value="OGG37985.1"/>
    <property type="molecule type" value="Genomic_DNA"/>
</dbReference>
<sequence length="122" mass="14187">MKLWSEWKNWQVFLVSVVLALLSMPLLDDYFFSIFPSRGSTIFGGGPEDLIADINTFLFLYLFFVVFLYVFLIKRFVLRHLVYLIIIPIILFMVRIDIFLGGIIVIFVGVALGKLGRNFKEK</sequence>
<protein>
    <submittedName>
        <fullName evidence="2">Uncharacterized protein</fullName>
    </submittedName>
</protein>
<keyword evidence="1" id="KW-0472">Membrane</keyword>
<keyword evidence="1" id="KW-1133">Transmembrane helix</keyword>
<evidence type="ECO:0000313" key="3">
    <source>
        <dbReference type="Proteomes" id="UP000179324"/>
    </source>
</evidence>
<accession>A0A1F6BM26</accession>
<gene>
    <name evidence="2" type="ORF">A2127_02765</name>
</gene>
<dbReference type="AlphaFoldDB" id="A0A1F6BM26"/>
<organism evidence="2 3">
    <name type="scientific">Candidatus Jorgensenbacteria bacterium GWC1_48_12</name>
    <dbReference type="NCBI Taxonomy" id="1798469"/>
    <lineage>
        <taxon>Bacteria</taxon>
        <taxon>Candidatus Joergenseniibacteriota</taxon>
    </lineage>
</organism>
<keyword evidence="1" id="KW-0812">Transmembrane</keyword>
<name>A0A1F6BM26_9BACT</name>
<evidence type="ECO:0000256" key="1">
    <source>
        <dbReference type="SAM" id="Phobius"/>
    </source>
</evidence>
<comment type="caution">
    <text evidence="2">The sequence shown here is derived from an EMBL/GenBank/DDBJ whole genome shotgun (WGS) entry which is preliminary data.</text>
</comment>
<proteinExistence type="predicted"/>